<proteinExistence type="predicted"/>
<reference evidence="1" key="1">
    <citation type="submission" date="2014-09" db="EMBL/GenBank/DDBJ databases">
        <authorList>
            <person name="Magalhaes I.L.F."/>
            <person name="Oliveira U."/>
            <person name="Santos F.R."/>
            <person name="Vidigal T.H.D.A."/>
            <person name="Brescovit A.D."/>
            <person name="Santos A.J."/>
        </authorList>
    </citation>
    <scope>NUCLEOTIDE SEQUENCE</scope>
    <source>
        <tissue evidence="1">Shoot tissue taken approximately 20 cm above the soil surface</tissue>
    </source>
</reference>
<accession>A0A0A9F9C3</accession>
<sequence length="34" mass="3824">MLLWGSATVILLSKKRGKSYVLVLFCVFISLCFS</sequence>
<organism evidence="1">
    <name type="scientific">Arundo donax</name>
    <name type="common">Giant reed</name>
    <name type="synonym">Donax arundinaceus</name>
    <dbReference type="NCBI Taxonomy" id="35708"/>
    <lineage>
        <taxon>Eukaryota</taxon>
        <taxon>Viridiplantae</taxon>
        <taxon>Streptophyta</taxon>
        <taxon>Embryophyta</taxon>
        <taxon>Tracheophyta</taxon>
        <taxon>Spermatophyta</taxon>
        <taxon>Magnoliopsida</taxon>
        <taxon>Liliopsida</taxon>
        <taxon>Poales</taxon>
        <taxon>Poaceae</taxon>
        <taxon>PACMAD clade</taxon>
        <taxon>Arundinoideae</taxon>
        <taxon>Arundineae</taxon>
        <taxon>Arundo</taxon>
    </lineage>
</organism>
<protein>
    <submittedName>
        <fullName evidence="1">Uncharacterized protein</fullName>
    </submittedName>
</protein>
<dbReference type="EMBL" id="GBRH01190077">
    <property type="protein sequence ID" value="JAE07819.1"/>
    <property type="molecule type" value="Transcribed_RNA"/>
</dbReference>
<dbReference type="AlphaFoldDB" id="A0A0A9F9C3"/>
<reference evidence="1" key="2">
    <citation type="journal article" date="2015" name="Data Brief">
        <title>Shoot transcriptome of the giant reed, Arundo donax.</title>
        <authorList>
            <person name="Barrero R.A."/>
            <person name="Guerrero F.D."/>
            <person name="Moolhuijzen P."/>
            <person name="Goolsby J.A."/>
            <person name="Tidwell J."/>
            <person name="Bellgard S.E."/>
            <person name="Bellgard M.I."/>
        </authorList>
    </citation>
    <scope>NUCLEOTIDE SEQUENCE</scope>
    <source>
        <tissue evidence="1">Shoot tissue taken approximately 20 cm above the soil surface</tissue>
    </source>
</reference>
<evidence type="ECO:0000313" key="1">
    <source>
        <dbReference type="EMBL" id="JAE07819.1"/>
    </source>
</evidence>
<name>A0A0A9F9C3_ARUDO</name>